<evidence type="ECO:0000313" key="9">
    <source>
        <dbReference type="Proteomes" id="UP000317638"/>
    </source>
</evidence>
<dbReference type="OrthoDB" id="265863at2"/>
<evidence type="ECO:0000256" key="6">
    <source>
        <dbReference type="SAM" id="MobiDB-lite"/>
    </source>
</evidence>
<evidence type="ECO:0000256" key="1">
    <source>
        <dbReference type="ARBA" id="ARBA00010641"/>
    </source>
</evidence>
<dbReference type="InterPro" id="IPR013324">
    <property type="entry name" value="RNA_pol_sigma_r3/r4-like"/>
</dbReference>
<feature type="region of interest" description="Disordered" evidence="6">
    <location>
        <begin position="93"/>
        <end position="115"/>
    </location>
</feature>
<dbReference type="PANTHER" id="PTHR43133">
    <property type="entry name" value="RNA POLYMERASE ECF-TYPE SIGMA FACTO"/>
    <property type="match status" value="1"/>
</dbReference>
<dbReference type="InterPro" id="IPR013325">
    <property type="entry name" value="RNA_pol_sigma_r2"/>
</dbReference>
<proteinExistence type="inferred from homology"/>
<dbReference type="PANTHER" id="PTHR43133:SF8">
    <property type="entry name" value="RNA POLYMERASE SIGMA FACTOR HI_1459-RELATED"/>
    <property type="match status" value="1"/>
</dbReference>
<dbReference type="EMBL" id="VKKG01000002">
    <property type="protein sequence ID" value="TRY18812.1"/>
    <property type="molecule type" value="Genomic_DNA"/>
</dbReference>
<dbReference type="RefSeq" id="WP_143937704.1">
    <property type="nucleotide sequence ID" value="NZ_VKKG01000002.1"/>
</dbReference>
<evidence type="ECO:0000256" key="5">
    <source>
        <dbReference type="ARBA" id="ARBA00023163"/>
    </source>
</evidence>
<name>A0A553K279_9ACTN</name>
<organism evidence="8 9">
    <name type="scientific">Tessaracoccus rhinocerotis</name>
    <dbReference type="NCBI Taxonomy" id="1689449"/>
    <lineage>
        <taxon>Bacteria</taxon>
        <taxon>Bacillati</taxon>
        <taxon>Actinomycetota</taxon>
        <taxon>Actinomycetes</taxon>
        <taxon>Propionibacteriales</taxon>
        <taxon>Propionibacteriaceae</taxon>
        <taxon>Tessaracoccus</taxon>
    </lineage>
</organism>
<accession>A0A553K279</accession>
<evidence type="ECO:0000256" key="4">
    <source>
        <dbReference type="ARBA" id="ARBA00023125"/>
    </source>
</evidence>
<evidence type="ECO:0000256" key="3">
    <source>
        <dbReference type="ARBA" id="ARBA00023082"/>
    </source>
</evidence>
<dbReference type="InterPro" id="IPR014284">
    <property type="entry name" value="RNA_pol_sigma-70_dom"/>
</dbReference>
<keyword evidence="4" id="KW-0238">DNA-binding</keyword>
<dbReference type="Proteomes" id="UP000317638">
    <property type="component" value="Unassembled WGS sequence"/>
</dbReference>
<dbReference type="InterPro" id="IPR007627">
    <property type="entry name" value="RNA_pol_sigma70_r2"/>
</dbReference>
<dbReference type="GO" id="GO:0003677">
    <property type="term" value="F:DNA binding"/>
    <property type="evidence" value="ECO:0007669"/>
    <property type="project" value="UniProtKB-KW"/>
</dbReference>
<dbReference type="GO" id="GO:0016987">
    <property type="term" value="F:sigma factor activity"/>
    <property type="evidence" value="ECO:0007669"/>
    <property type="project" value="UniProtKB-KW"/>
</dbReference>
<evidence type="ECO:0000259" key="7">
    <source>
        <dbReference type="Pfam" id="PF04542"/>
    </source>
</evidence>
<comment type="similarity">
    <text evidence="1">Belongs to the sigma-70 factor family. ECF subfamily.</text>
</comment>
<dbReference type="Gene3D" id="1.10.1740.10">
    <property type="match status" value="1"/>
</dbReference>
<reference evidence="8 9" key="1">
    <citation type="submission" date="2019-07" db="EMBL/GenBank/DDBJ databases">
        <authorList>
            <person name="Zhou L.-Y."/>
        </authorList>
    </citation>
    <scope>NUCLEOTIDE SEQUENCE [LARGE SCALE GENOMIC DNA]</scope>
    <source>
        <strain evidence="8 9">YIM 101269</strain>
    </source>
</reference>
<feature type="compositionally biased region" description="Low complexity" evidence="6">
    <location>
        <begin position="106"/>
        <end position="115"/>
    </location>
</feature>
<dbReference type="Gene3D" id="1.10.10.10">
    <property type="entry name" value="Winged helix-like DNA-binding domain superfamily/Winged helix DNA-binding domain"/>
    <property type="match status" value="1"/>
</dbReference>
<dbReference type="SUPFAM" id="SSF88946">
    <property type="entry name" value="Sigma2 domain of RNA polymerase sigma factors"/>
    <property type="match status" value="1"/>
</dbReference>
<protein>
    <submittedName>
        <fullName evidence="8">Sigma-70 family RNA polymerase sigma factor</fullName>
    </submittedName>
</protein>
<evidence type="ECO:0000313" key="8">
    <source>
        <dbReference type="EMBL" id="TRY18812.1"/>
    </source>
</evidence>
<feature type="domain" description="RNA polymerase sigma-70 region 2" evidence="7">
    <location>
        <begin position="29"/>
        <end position="96"/>
    </location>
</feature>
<dbReference type="AlphaFoldDB" id="A0A553K279"/>
<dbReference type="GO" id="GO:0006352">
    <property type="term" value="P:DNA-templated transcription initiation"/>
    <property type="evidence" value="ECO:0007669"/>
    <property type="project" value="InterPro"/>
</dbReference>
<keyword evidence="5" id="KW-0804">Transcription</keyword>
<dbReference type="NCBIfam" id="TIGR02937">
    <property type="entry name" value="sigma70-ECF"/>
    <property type="match status" value="1"/>
</dbReference>
<gene>
    <name evidence="8" type="ORF">FOJ82_06785</name>
</gene>
<sequence>MTAATSLAERASTLFEGYRDGEPGRLDGLVELLTPTLWHVARACGLDRSDAEDVVQTAWLRLVEKQATVENPKVVLAWLGTTVRREAWRVRKERRRSMTWEEPPEQADAGPDPADAAVLGETQRVLWGHFRKLTPRCQALLRVVSRGGRPDYAVLAETLGMPVGSIGPTRGRCLAALRKALTSDPTWSQT</sequence>
<dbReference type="Pfam" id="PF04542">
    <property type="entry name" value="Sigma70_r2"/>
    <property type="match status" value="1"/>
</dbReference>
<comment type="caution">
    <text evidence="8">The sequence shown here is derived from an EMBL/GenBank/DDBJ whole genome shotgun (WGS) entry which is preliminary data.</text>
</comment>
<keyword evidence="2" id="KW-0805">Transcription regulation</keyword>
<keyword evidence="9" id="KW-1185">Reference proteome</keyword>
<dbReference type="InterPro" id="IPR036388">
    <property type="entry name" value="WH-like_DNA-bd_sf"/>
</dbReference>
<evidence type="ECO:0000256" key="2">
    <source>
        <dbReference type="ARBA" id="ARBA00023015"/>
    </source>
</evidence>
<keyword evidence="3" id="KW-0731">Sigma factor</keyword>
<dbReference type="SUPFAM" id="SSF88659">
    <property type="entry name" value="Sigma3 and sigma4 domains of RNA polymerase sigma factors"/>
    <property type="match status" value="1"/>
</dbReference>
<dbReference type="InterPro" id="IPR039425">
    <property type="entry name" value="RNA_pol_sigma-70-like"/>
</dbReference>